<feature type="compositionally biased region" description="Polar residues" evidence="1">
    <location>
        <begin position="123"/>
        <end position="134"/>
    </location>
</feature>
<evidence type="ECO:0000256" key="1">
    <source>
        <dbReference type="SAM" id="MobiDB-lite"/>
    </source>
</evidence>
<evidence type="ECO:0000313" key="3">
    <source>
        <dbReference type="Proteomes" id="UP000272942"/>
    </source>
</evidence>
<feature type="compositionally biased region" description="Polar residues" evidence="1">
    <location>
        <begin position="143"/>
        <end position="163"/>
    </location>
</feature>
<feature type="region of interest" description="Disordered" evidence="1">
    <location>
        <begin position="21"/>
        <end position="398"/>
    </location>
</feature>
<keyword evidence="3" id="KW-1185">Reference proteome</keyword>
<proteinExistence type="predicted"/>
<feature type="region of interest" description="Disordered" evidence="1">
    <location>
        <begin position="434"/>
        <end position="486"/>
    </location>
</feature>
<protein>
    <submittedName>
        <fullName evidence="2">Uncharacterized protein</fullName>
    </submittedName>
</protein>
<feature type="compositionally biased region" description="Low complexity" evidence="1">
    <location>
        <begin position="178"/>
        <end position="194"/>
    </location>
</feature>
<evidence type="ECO:0000313" key="2">
    <source>
        <dbReference type="EMBL" id="VDP85257.1"/>
    </source>
</evidence>
<dbReference type="OrthoDB" id="10678391at2759"/>
<reference evidence="2 3" key="1">
    <citation type="submission" date="2018-11" db="EMBL/GenBank/DDBJ databases">
        <authorList>
            <consortium name="Pathogen Informatics"/>
        </authorList>
    </citation>
    <scope>NUCLEOTIDE SEQUENCE [LARGE SCALE GENOMIC DNA]</scope>
    <source>
        <strain evidence="2 3">Egypt</strain>
    </source>
</reference>
<feature type="compositionally biased region" description="Acidic residues" evidence="1">
    <location>
        <begin position="599"/>
        <end position="611"/>
    </location>
</feature>
<feature type="compositionally biased region" description="Polar residues" evidence="1">
    <location>
        <begin position="58"/>
        <end position="71"/>
    </location>
</feature>
<feature type="compositionally biased region" description="Basic and acidic residues" evidence="1">
    <location>
        <begin position="341"/>
        <end position="381"/>
    </location>
</feature>
<feature type="region of interest" description="Disordered" evidence="1">
    <location>
        <begin position="500"/>
        <end position="724"/>
    </location>
</feature>
<feature type="compositionally biased region" description="Polar residues" evidence="1">
    <location>
        <begin position="542"/>
        <end position="556"/>
    </location>
</feature>
<dbReference type="EMBL" id="UZAN01047334">
    <property type="protein sequence ID" value="VDP85257.1"/>
    <property type="molecule type" value="Genomic_DNA"/>
</dbReference>
<feature type="compositionally biased region" description="Low complexity" evidence="1">
    <location>
        <begin position="214"/>
        <end position="226"/>
    </location>
</feature>
<dbReference type="AlphaFoldDB" id="A0A3P8G930"/>
<dbReference type="Proteomes" id="UP000272942">
    <property type="component" value="Unassembled WGS sequence"/>
</dbReference>
<feature type="compositionally biased region" description="Basic and acidic residues" evidence="1">
    <location>
        <begin position="621"/>
        <end position="641"/>
    </location>
</feature>
<accession>A0A3P8G930</accession>
<feature type="compositionally biased region" description="Low complexity" evidence="1">
    <location>
        <begin position="744"/>
        <end position="753"/>
    </location>
</feature>
<gene>
    <name evidence="2" type="ORF">ECPE_LOCUS9378</name>
</gene>
<organism evidence="2 3">
    <name type="scientific">Echinostoma caproni</name>
    <dbReference type="NCBI Taxonomy" id="27848"/>
    <lineage>
        <taxon>Eukaryota</taxon>
        <taxon>Metazoa</taxon>
        <taxon>Spiralia</taxon>
        <taxon>Lophotrochozoa</taxon>
        <taxon>Platyhelminthes</taxon>
        <taxon>Trematoda</taxon>
        <taxon>Digenea</taxon>
        <taxon>Plagiorchiida</taxon>
        <taxon>Echinostomata</taxon>
        <taxon>Echinostomatoidea</taxon>
        <taxon>Echinostomatidae</taxon>
        <taxon>Echinostoma</taxon>
    </lineage>
</organism>
<feature type="compositionally biased region" description="Polar residues" evidence="1">
    <location>
        <begin position="21"/>
        <end position="38"/>
    </location>
</feature>
<sequence length="765" mass="85275">MKPETEIPYEEFLTYLHSYQSPDKSLTKSHPAQTSNDSAPGARLFKNTRETKVCPSTRPVSTASLHSQQQSEQEKTAQPDSHRRSPSGSSSSSSFSSGSESSGSSSSSSSSDSTDAPSQSASLSPDRQSIVQSHSRIDIASVHTKTNQPSTQTSPDTVQSSPSGHHALKYLSSHPRSSQHTSRTPYSSSSPTAPRIQDQKRREPHDNRPDYGFRLRNSSFRSSRSLGRSDRDRSFDGHPPNRPNVPRPPSPRRSETRDHNRLTDQHTHHFRREIDPPHPPRDRKRFINRVDRAHQDNVCSKYRGGNFSSFSRRAKRPRTPSSNRGSVLSVDAQTRHCAPAPKEKVAEPYEVKFDHQNVDQKESPERRPVSSHDKRSIRDVRSSGSRSNTSKSKHSTLYTQRLQSRLEESLTADTTVPDVVVDSRDPDQQAFVMVDSGKQDDSHTEKDNLKPVSDRSASGAPEVSDSPATLPDPVCEPLLLPPQPSPVLSEPVHLLSPTPILSQSSTGEITTEPMHSTSTVVVDPAENHVAATTLSPKKVEPSRQSPVINSNENWSSFDDEVSLEPNPQHMDSVHADIVDECDLSIEAEVSGEGIKEEGEVADELDEDEEDMDNRSVPATPDRLRRLRDQREDRAERHDRRSWSRSLNVSETQLELGSPRSNHSPGTTRDRRGSPSHRVPDSTVLYRSSGSLRSETNHLGRESHGLPRTERHAYHGSAHSPPRNKARLNRDSLALSRLPIHSRGPLNPRRLLPRIQPGSRFASRRF</sequence>
<feature type="region of interest" description="Disordered" evidence="1">
    <location>
        <begin position="739"/>
        <end position="765"/>
    </location>
</feature>
<feature type="compositionally biased region" description="Polar residues" evidence="1">
    <location>
        <begin position="500"/>
        <end position="520"/>
    </location>
</feature>
<feature type="compositionally biased region" description="Low complexity" evidence="1">
    <location>
        <begin position="86"/>
        <end position="122"/>
    </location>
</feature>
<feature type="compositionally biased region" description="Polar residues" evidence="1">
    <location>
        <begin position="643"/>
        <end position="666"/>
    </location>
</feature>
<name>A0A3P8G930_9TREM</name>
<feature type="compositionally biased region" description="Pro residues" evidence="1">
    <location>
        <begin position="240"/>
        <end position="251"/>
    </location>
</feature>
<feature type="compositionally biased region" description="Basic and acidic residues" evidence="1">
    <location>
        <begin position="197"/>
        <end position="213"/>
    </location>
</feature>
<feature type="compositionally biased region" description="Basic and acidic residues" evidence="1">
    <location>
        <begin position="72"/>
        <end position="83"/>
    </location>
</feature>
<feature type="compositionally biased region" description="Basic and acidic residues" evidence="1">
    <location>
        <begin position="227"/>
        <end position="236"/>
    </location>
</feature>
<feature type="compositionally biased region" description="Basic and acidic residues" evidence="1">
    <location>
        <begin position="437"/>
        <end position="453"/>
    </location>
</feature>
<feature type="compositionally biased region" description="Polar residues" evidence="1">
    <location>
        <begin position="684"/>
        <end position="693"/>
    </location>
</feature>
<feature type="compositionally biased region" description="Basic and acidic residues" evidence="1">
    <location>
        <begin position="694"/>
        <end position="712"/>
    </location>
</feature>
<feature type="compositionally biased region" description="Basic and acidic residues" evidence="1">
    <location>
        <begin position="252"/>
        <end position="280"/>
    </location>
</feature>